<name>A0A242BG94_ENTFC</name>
<evidence type="ECO:0000313" key="8">
    <source>
        <dbReference type="Proteomes" id="UP000194885"/>
    </source>
</evidence>
<dbReference type="SUPFAM" id="SSF90002">
    <property type="entry name" value="Hypothetical protein YjiA, C-terminal domain"/>
    <property type="match status" value="1"/>
</dbReference>
<evidence type="ECO:0000313" key="7">
    <source>
        <dbReference type="EMBL" id="OTN94516.1"/>
    </source>
</evidence>
<dbReference type="GO" id="GO:0005737">
    <property type="term" value="C:cytoplasm"/>
    <property type="evidence" value="ECO:0007669"/>
    <property type="project" value="TreeGrafter"/>
</dbReference>
<comment type="catalytic activity">
    <reaction evidence="5">
        <text>GTP + H2O = GDP + phosphate + H(+)</text>
        <dbReference type="Rhea" id="RHEA:19669"/>
        <dbReference type="ChEBI" id="CHEBI:15377"/>
        <dbReference type="ChEBI" id="CHEBI:15378"/>
        <dbReference type="ChEBI" id="CHEBI:37565"/>
        <dbReference type="ChEBI" id="CHEBI:43474"/>
        <dbReference type="ChEBI" id="CHEBI:58189"/>
    </reaction>
    <physiologicalReaction direction="left-to-right" evidence="5">
        <dbReference type="Rhea" id="RHEA:19670"/>
    </physiologicalReaction>
</comment>
<dbReference type="Pfam" id="PF02492">
    <property type="entry name" value="cobW"/>
    <property type="match status" value="1"/>
</dbReference>
<dbReference type="RefSeq" id="WP_086323067.1">
    <property type="nucleotide sequence ID" value="NZ_NGKW01000002.1"/>
</dbReference>
<keyword evidence="3" id="KW-0143">Chaperone</keyword>
<dbReference type="PANTHER" id="PTHR13748">
    <property type="entry name" value="COBW-RELATED"/>
    <property type="match status" value="1"/>
</dbReference>
<dbReference type="Proteomes" id="UP000194885">
    <property type="component" value="Unassembled WGS sequence"/>
</dbReference>
<dbReference type="InterPro" id="IPR027417">
    <property type="entry name" value="P-loop_NTPase"/>
</dbReference>
<reference evidence="7 8" key="1">
    <citation type="submission" date="2017-05" db="EMBL/GenBank/DDBJ databases">
        <title>The Genome Sequence of Enterococcus faecium 7H8_DIV0219.</title>
        <authorList>
            <consortium name="The Broad Institute Genomics Platform"/>
            <consortium name="The Broad Institute Genomic Center for Infectious Diseases"/>
            <person name="Earl A."/>
            <person name="Manson A."/>
            <person name="Schwartman J."/>
            <person name="Gilmore M."/>
            <person name="Abouelleil A."/>
            <person name="Cao P."/>
            <person name="Chapman S."/>
            <person name="Cusick C."/>
            <person name="Shea T."/>
            <person name="Young S."/>
            <person name="Neafsey D."/>
            <person name="Nusbaum C."/>
            <person name="Birren B."/>
        </authorList>
    </citation>
    <scope>NUCLEOTIDE SEQUENCE [LARGE SCALE GENOMIC DNA]</scope>
    <source>
        <strain evidence="7 8">7H8_DIV0219</strain>
    </source>
</reference>
<feature type="domain" description="CobW C-terminal" evidence="6">
    <location>
        <begin position="234"/>
        <end position="324"/>
    </location>
</feature>
<accession>A0A242BG94</accession>
<sequence>MGIPVTIVSGFLGAGKTTLINQALQVSPYPREEIIIIENEFGEVGIDHKLLVHSEERVLQLNNGCMCCSLRSDLLAVLTSLLETIEEEHQQPISQIIVETTGIADPQPIIQTLLTTPQLRGRVYIDSLLTVIDSDSFELIEREPQALKQLVMADRIFVSRKQNLNLSAPKKIHRKIKSINPLSDIRVFTYSETIQKKDFYNLEKFNQPLVFESESSENHYNCKHYHQHHQEHEFKSILLTSDQDIKKDFLLQWIDWLILTNQGSLYRFKGLIALQEQDFIVAMQGVNKQVNFQYTTRQKDQTTIILIGKTLDEERIKQSFDKLLAESK</sequence>
<evidence type="ECO:0000259" key="6">
    <source>
        <dbReference type="SMART" id="SM00833"/>
    </source>
</evidence>
<dbReference type="InterPro" id="IPR051316">
    <property type="entry name" value="Zinc-reg_GTPase_activator"/>
</dbReference>
<organism evidence="7 8">
    <name type="scientific">Enterococcus faecium</name>
    <name type="common">Streptococcus faecium</name>
    <dbReference type="NCBI Taxonomy" id="1352"/>
    <lineage>
        <taxon>Bacteria</taxon>
        <taxon>Bacillati</taxon>
        <taxon>Bacillota</taxon>
        <taxon>Bacilli</taxon>
        <taxon>Lactobacillales</taxon>
        <taxon>Enterococcaceae</taxon>
        <taxon>Enterococcus</taxon>
    </lineage>
</organism>
<dbReference type="SUPFAM" id="SSF52540">
    <property type="entry name" value="P-loop containing nucleoside triphosphate hydrolases"/>
    <property type="match status" value="1"/>
</dbReference>
<dbReference type="PANTHER" id="PTHR13748:SF62">
    <property type="entry name" value="COBW DOMAIN-CONTAINING PROTEIN"/>
    <property type="match status" value="1"/>
</dbReference>
<dbReference type="InterPro" id="IPR011629">
    <property type="entry name" value="CobW-like_C"/>
</dbReference>
<protein>
    <submittedName>
        <fullName evidence="7">Cobalamin synthesis protein</fullName>
    </submittedName>
</protein>
<evidence type="ECO:0000256" key="4">
    <source>
        <dbReference type="ARBA" id="ARBA00034320"/>
    </source>
</evidence>
<dbReference type="Gene3D" id="3.40.50.300">
    <property type="entry name" value="P-loop containing nucleotide triphosphate hydrolases"/>
    <property type="match status" value="1"/>
</dbReference>
<dbReference type="EMBL" id="NGKW01000002">
    <property type="protein sequence ID" value="OTN94516.1"/>
    <property type="molecule type" value="Genomic_DNA"/>
</dbReference>
<dbReference type="Pfam" id="PF07683">
    <property type="entry name" value="CobW_C"/>
    <property type="match status" value="1"/>
</dbReference>
<evidence type="ECO:0000256" key="2">
    <source>
        <dbReference type="ARBA" id="ARBA00022801"/>
    </source>
</evidence>
<keyword evidence="1" id="KW-0547">Nucleotide-binding</keyword>
<dbReference type="GO" id="GO:0000166">
    <property type="term" value="F:nucleotide binding"/>
    <property type="evidence" value="ECO:0007669"/>
    <property type="project" value="UniProtKB-KW"/>
</dbReference>
<evidence type="ECO:0000256" key="1">
    <source>
        <dbReference type="ARBA" id="ARBA00022741"/>
    </source>
</evidence>
<dbReference type="Gene3D" id="3.30.1220.10">
    <property type="entry name" value="CobW-like, C-terminal domain"/>
    <property type="match status" value="1"/>
</dbReference>
<comment type="similarity">
    <text evidence="4">Belongs to the SIMIBI class G3E GTPase family. ZNG1 subfamily.</text>
</comment>
<proteinExistence type="inferred from homology"/>
<dbReference type="SMART" id="SM00833">
    <property type="entry name" value="CobW_C"/>
    <property type="match status" value="1"/>
</dbReference>
<dbReference type="GO" id="GO:0016787">
    <property type="term" value="F:hydrolase activity"/>
    <property type="evidence" value="ECO:0007669"/>
    <property type="project" value="UniProtKB-KW"/>
</dbReference>
<evidence type="ECO:0000256" key="5">
    <source>
        <dbReference type="ARBA" id="ARBA00049117"/>
    </source>
</evidence>
<dbReference type="AlphaFoldDB" id="A0A242BG94"/>
<dbReference type="InterPro" id="IPR036627">
    <property type="entry name" value="CobW-likC_sf"/>
</dbReference>
<dbReference type="CDD" id="cd03112">
    <property type="entry name" value="CobW-like"/>
    <property type="match status" value="1"/>
</dbReference>
<dbReference type="InterPro" id="IPR003495">
    <property type="entry name" value="CobW/HypB/UreG_nucleotide-bd"/>
</dbReference>
<gene>
    <name evidence="7" type="ORF">A5810_000759</name>
</gene>
<comment type="caution">
    <text evidence="7">The sequence shown here is derived from an EMBL/GenBank/DDBJ whole genome shotgun (WGS) entry which is preliminary data.</text>
</comment>
<keyword evidence="2" id="KW-0378">Hydrolase</keyword>
<evidence type="ECO:0000256" key="3">
    <source>
        <dbReference type="ARBA" id="ARBA00023186"/>
    </source>
</evidence>